<keyword evidence="1" id="KW-0614">Plasmid</keyword>
<gene>
    <name evidence="1" type="ORF">IE4771_PB00079</name>
</gene>
<dbReference type="AlphaFoldDB" id="A0A060I3T2"/>
<proteinExistence type="predicted"/>
<protein>
    <submittedName>
        <fullName evidence="1">Uncharacterized protein</fullName>
    </submittedName>
</protein>
<geneLocation type="plasmid" evidence="1 2">
    <name>pRetIE4771b</name>
</geneLocation>
<name>A0A060I3T2_RHIET</name>
<dbReference type="KEGG" id="rei:IE4771_PB00079"/>
<sequence length="105" mass="11382">MGHSRFDGLFDEVLGGRHKRIKPNYVKLLSRSQCDGLHCLLPDVSRRGYSGSALKALRKSGGEWGNARALAVGAIEMEPVGCSSTARDLLYRGAAPAPRRLSSTR</sequence>
<reference evidence="1 2" key="1">
    <citation type="submission" date="2013-12" db="EMBL/GenBank/DDBJ databases">
        <title>Complete genome sequence of Rhizobium etli bv. mimosae IE4771.</title>
        <authorList>
            <person name="Bustos P."/>
            <person name="Santamaria R.I."/>
            <person name="Lozano L."/>
            <person name="Ormeno-Orrillo E."/>
            <person name="Rogel M.A."/>
            <person name="Romero D."/>
            <person name="Cevallos M.A."/>
            <person name="Martinez-Romero E."/>
            <person name="Gonzalez V."/>
        </authorList>
    </citation>
    <scope>NUCLEOTIDE SEQUENCE [LARGE SCALE GENOMIC DNA]</scope>
    <source>
        <strain evidence="1 2">IE4771</strain>
        <plasmid evidence="2">Plasmid pRetIE4771b</plasmid>
    </source>
</reference>
<dbReference type="EMBL" id="CP006988">
    <property type="protein sequence ID" value="AIC29813.1"/>
    <property type="molecule type" value="Genomic_DNA"/>
</dbReference>
<evidence type="ECO:0000313" key="2">
    <source>
        <dbReference type="Proteomes" id="UP000027180"/>
    </source>
</evidence>
<accession>A0A060I3T2</accession>
<organism evidence="1 2">
    <name type="scientific">Rhizobium etli bv. mimosae str. IE4771</name>
    <dbReference type="NCBI Taxonomy" id="1432050"/>
    <lineage>
        <taxon>Bacteria</taxon>
        <taxon>Pseudomonadati</taxon>
        <taxon>Pseudomonadota</taxon>
        <taxon>Alphaproteobacteria</taxon>
        <taxon>Hyphomicrobiales</taxon>
        <taxon>Rhizobiaceae</taxon>
        <taxon>Rhizobium/Agrobacterium group</taxon>
        <taxon>Rhizobium</taxon>
    </lineage>
</organism>
<dbReference type="Proteomes" id="UP000027180">
    <property type="component" value="Plasmid pRetIE4771b"/>
</dbReference>
<dbReference type="HOGENOM" id="CLU_2234353_0_0_5"/>
<evidence type="ECO:0000313" key="1">
    <source>
        <dbReference type="EMBL" id="AIC29813.1"/>
    </source>
</evidence>